<protein>
    <submittedName>
        <fullName evidence="3">DUF262 domain-containing protein</fullName>
    </submittedName>
</protein>
<dbReference type="PANTHER" id="PTHR35149:SF2">
    <property type="entry name" value="DUF262 DOMAIN-CONTAINING PROTEIN"/>
    <property type="match status" value="1"/>
</dbReference>
<feature type="domain" description="GmrSD restriction endonucleases N-terminal" evidence="1">
    <location>
        <begin position="16"/>
        <end position="218"/>
    </location>
</feature>
<dbReference type="Pfam" id="PF07510">
    <property type="entry name" value="GmrSD_C"/>
    <property type="match status" value="1"/>
</dbReference>
<dbReference type="PANTHER" id="PTHR35149">
    <property type="entry name" value="SLL5132 PROTEIN"/>
    <property type="match status" value="1"/>
</dbReference>
<evidence type="ECO:0000259" key="1">
    <source>
        <dbReference type="Pfam" id="PF03235"/>
    </source>
</evidence>
<dbReference type="KEGG" id="lrug:AB8B22_04620"/>
<evidence type="ECO:0000259" key="2">
    <source>
        <dbReference type="Pfam" id="PF07510"/>
    </source>
</evidence>
<organism evidence="3">
    <name type="scientific">Leptotrichia rugosa</name>
    <dbReference type="NCBI Taxonomy" id="3239302"/>
    <lineage>
        <taxon>Bacteria</taxon>
        <taxon>Fusobacteriati</taxon>
        <taxon>Fusobacteriota</taxon>
        <taxon>Fusobacteriia</taxon>
        <taxon>Fusobacteriales</taxon>
        <taxon>Leptotrichiaceae</taxon>
        <taxon>Leptotrichia</taxon>
    </lineage>
</organism>
<accession>A0AB39VK62</accession>
<proteinExistence type="predicted"/>
<feature type="domain" description="GmrSD restriction endonucleases C-terminal" evidence="2">
    <location>
        <begin position="408"/>
        <end position="539"/>
    </location>
</feature>
<dbReference type="InterPro" id="IPR004919">
    <property type="entry name" value="GmrSD_N"/>
</dbReference>
<dbReference type="EMBL" id="CP165644">
    <property type="protein sequence ID" value="XDU67704.1"/>
    <property type="molecule type" value="Genomic_DNA"/>
</dbReference>
<dbReference type="Pfam" id="PF03235">
    <property type="entry name" value="GmrSD_N"/>
    <property type="match status" value="1"/>
</dbReference>
<gene>
    <name evidence="3" type="ORF">AB8B22_04620</name>
</gene>
<dbReference type="RefSeq" id="WP_369711834.1">
    <property type="nucleotide sequence ID" value="NZ_CP165644.1"/>
</dbReference>
<dbReference type="AlphaFoldDB" id="A0AB39VK62"/>
<evidence type="ECO:0000313" key="3">
    <source>
        <dbReference type="EMBL" id="XDU67704.1"/>
    </source>
</evidence>
<dbReference type="InterPro" id="IPR011089">
    <property type="entry name" value="GmrSD_C"/>
</dbReference>
<reference evidence="3" key="1">
    <citation type="submission" date="2024-07" db="EMBL/GenBank/DDBJ databases">
        <authorList>
            <person name="Li X.-J."/>
            <person name="Wang X."/>
        </authorList>
    </citation>
    <scope>NUCLEOTIDE SEQUENCE</scope>
    <source>
        <strain evidence="3">HSP-334</strain>
    </source>
</reference>
<sequence>MKATETSILNFIGGFDKVFIIPPFQRNYEWSYEQCRELFEDIIKAHTTNKKHYLGNIVYYVGENNGASYSELILIDGQQRVSTILILLCALRDKTIDKNIINSINKRYLINDTDNSKFRVRLKQTSYDQRTFISIVDGRTEEIDKNNNIFKNYKYFLKLIDSENIEISDIYETISKLEIVDVNLQIENDLEVVQTIFEKINSTGKRLAPSDLIRNFLLLSTTSKEQEKLYEKYWIPIEKKVRGENISKFSKNFLTLNIFEEVSESKIYKKFKEYFSDLEMTHEEILYQMKHYSKYYEWIKFENCPNKKVNKVLKSLNFIKSDDFYPLYLFIFEELYDENVEELIKCLILLRDFLIRYRVVAPSGGGGTISAVVYNLIKKLKELDRTDEYYEIILFELSNSSTPAGRFPNDAEFKEALMNFVGNNYARIILLIIEESEKKNISVPLSEVTVEHLMPQTLSEYWKTYLGGKEKAEFIHEKYLNCIGNKAPISKEYNSTISNRPWEEKKIYLKDVQFVITSEVCENEKWNEENIQKRNNEISTKACKYITSPLERTRSYQIKNPSNEFVEEGIYSISDTTTPMEGKDIDYIIFRDNHISVSTWKEFFSKICKIAYDVDKEKFQYIVEKNQIHKNRATKNYPEKDPLITENSNLLVTAFPIKGTKYYSEGTISSNRARFYAKQLLDEYKLSNEVKICISNK</sequence>
<name>A0AB39VK62_9FUSO</name>